<organism evidence="2 3">
    <name type="scientific">Aspergillus fumigatus (strain CBS 144.89 / FGSC A1163 / CEA10)</name>
    <name type="common">Neosartorya fumigata</name>
    <dbReference type="NCBI Taxonomy" id="451804"/>
    <lineage>
        <taxon>Eukaryota</taxon>
        <taxon>Fungi</taxon>
        <taxon>Dikarya</taxon>
        <taxon>Ascomycota</taxon>
        <taxon>Pezizomycotina</taxon>
        <taxon>Eurotiomycetes</taxon>
        <taxon>Eurotiomycetidae</taxon>
        <taxon>Eurotiales</taxon>
        <taxon>Aspergillaceae</taxon>
        <taxon>Aspergillus</taxon>
        <taxon>Aspergillus subgen. Fumigati</taxon>
    </lineage>
</organism>
<reference evidence="2 3" key="1">
    <citation type="journal article" date="2008" name="PLoS Genet.">
        <title>Genomic islands in the pathogenic filamentous fungus Aspergillus fumigatus.</title>
        <authorList>
            <person name="Fedorova N.D."/>
            <person name="Khaldi N."/>
            <person name="Joardar V.S."/>
            <person name="Maiti R."/>
            <person name="Amedeo P."/>
            <person name="Anderson M.J."/>
            <person name="Crabtree J."/>
            <person name="Silva J.C."/>
            <person name="Badger J.H."/>
            <person name="Albarraq A."/>
            <person name="Angiuoli S."/>
            <person name="Bussey H."/>
            <person name="Bowyer P."/>
            <person name="Cotty P.J."/>
            <person name="Dyer P.S."/>
            <person name="Egan A."/>
            <person name="Galens K."/>
            <person name="Fraser-Liggett C.M."/>
            <person name="Haas B.J."/>
            <person name="Inman J.M."/>
            <person name="Kent R."/>
            <person name="Lemieux S."/>
            <person name="Malavazi I."/>
            <person name="Orvis J."/>
            <person name="Roemer T."/>
            <person name="Ronning C.M."/>
            <person name="Sundaram J.P."/>
            <person name="Sutton G."/>
            <person name="Turner G."/>
            <person name="Venter J.C."/>
            <person name="White O.R."/>
            <person name="Whitty B.R."/>
            <person name="Youngman P."/>
            <person name="Wolfe K.H."/>
            <person name="Goldman G.H."/>
            <person name="Wortman J.R."/>
            <person name="Jiang B."/>
            <person name="Denning D.W."/>
            <person name="Nierman W.C."/>
        </authorList>
    </citation>
    <scope>NUCLEOTIDE SEQUENCE [LARGE SCALE GENOMIC DNA]</scope>
    <source>
        <strain evidence="3">CBS 144.89 / FGSC A1163 / CEA10</strain>
    </source>
</reference>
<dbReference type="VEuPathDB" id="FungiDB:AFUB_057620"/>
<evidence type="ECO:0000313" key="3">
    <source>
        <dbReference type="Proteomes" id="UP000001699"/>
    </source>
</evidence>
<dbReference type="Proteomes" id="UP000001699">
    <property type="component" value="Unassembled WGS sequence"/>
</dbReference>
<protein>
    <submittedName>
        <fullName evidence="2">Sensor histidine kinase/response regulator, putative</fullName>
    </submittedName>
</protein>
<dbReference type="GO" id="GO:0016301">
    <property type="term" value="F:kinase activity"/>
    <property type="evidence" value="ECO:0007669"/>
    <property type="project" value="UniProtKB-KW"/>
</dbReference>
<dbReference type="AlphaFoldDB" id="B0Y0K3"/>
<proteinExistence type="predicted"/>
<feature type="compositionally biased region" description="Basic residues" evidence="1">
    <location>
        <begin position="153"/>
        <end position="162"/>
    </location>
</feature>
<sequence length="177" mass="20580">MLPTGVAIRNHRDEAIFANHRFRNLMTKRDLRSFDCWPQSVHPDEYDRLATAYHDASRAQQPLCIQYRTRDDDSRPLRPHQRRRRHLHYRRHHPGKDRRAFPAANRRGSSAAQDPAGAVHRHDQPRSTEPALRHPALHRGHSQRGAPDPERGRARRRRRMRRLSVGGCVISTGARSG</sequence>
<dbReference type="EMBL" id="DS499597">
    <property type="protein sequence ID" value="EDP51744.1"/>
    <property type="molecule type" value="Genomic_DNA"/>
</dbReference>
<keyword evidence="2" id="KW-0808">Transferase</keyword>
<evidence type="ECO:0000256" key="1">
    <source>
        <dbReference type="SAM" id="MobiDB-lite"/>
    </source>
</evidence>
<dbReference type="OrthoDB" id="303614at2759"/>
<keyword evidence="3" id="KW-1185">Reference proteome</keyword>
<accession>B0Y0K3</accession>
<feature type="compositionally biased region" description="Basic residues" evidence="1">
    <location>
        <begin position="77"/>
        <end position="96"/>
    </location>
</feature>
<evidence type="ECO:0000313" key="2">
    <source>
        <dbReference type="EMBL" id="EDP51744.1"/>
    </source>
</evidence>
<gene>
    <name evidence="2" type="ORF">AFUB_057620</name>
</gene>
<keyword evidence="2" id="KW-0418">Kinase</keyword>
<feature type="region of interest" description="Disordered" evidence="1">
    <location>
        <begin position="69"/>
        <end position="177"/>
    </location>
</feature>
<dbReference type="HOGENOM" id="CLU_1517537_0_0_1"/>
<name>B0Y0K3_ASPFC</name>